<evidence type="ECO:0000313" key="2">
    <source>
        <dbReference type="Proteomes" id="UP000263900"/>
    </source>
</evidence>
<dbReference type="RefSeq" id="WP_119053054.1">
    <property type="nucleotide sequence ID" value="NZ_CP032157.1"/>
</dbReference>
<dbReference type="Proteomes" id="UP000263900">
    <property type="component" value="Chromosome"/>
</dbReference>
<dbReference type="EMBL" id="CP032157">
    <property type="protein sequence ID" value="AXY77178.1"/>
    <property type="molecule type" value="Genomic_DNA"/>
</dbReference>
<accession>A0A3B7MSS0</accession>
<reference evidence="1 2" key="1">
    <citation type="submission" date="2018-09" db="EMBL/GenBank/DDBJ databases">
        <title>Genome sequencing of strain 6GH32-13.</title>
        <authorList>
            <person name="Weon H.-Y."/>
            <person name="Heo J."/>
            <person name="Kwon S.-W."/>
        </authorList>
    </citation>
    <scope>NUCLEOTIDE SEQUENCE [LARGE SCALE GENOMIC DNA]</scope>
    <source>
        <strain evidence="1 2">5GH32-13</strain>
    </source>
</reference>
<organism evidence="1 2">
    <name type="scientific">Paraflavitalea soli</name>
    <dbReference type="NCBI Taxonomy" id="2315862"/>
    <lineage>
        <taxon>Bacteria</taxon>
        <taxon>Pseudomonadati</taxon>
        <taxon>Bacteroidota</taxon>
        <taxon>Chitinophagia</taxon>
        <taxon>Chitinophagales</taxon>
        <taxon>Chitinophagaceae</taxon>
        <taxon>Paraflavitalea</taxon>
    </lineage>
</organism>
<name>A0A3B7MSS0_9BACT</name>
<dbReference type="KEGG" id="pseg:D3H65_25755"/>
<gene>
    <name evidence="1" type="ORF">D3H65_25755</name>
</gene>
<dbReference type="AlphaFoldDB" id="A0A3B7MSS0"/>
<keyword evidence="2" id="KW-1185">Reference proteome</keyword>
<sequence length="114" mass="12991">MTDTWDNTAVAISTDGIRKQGSEFISQYDITPEQAKDMANLFVVGHEAKHTLQNSLDLKEKVKGKNGKYVEQSKGSKKEYKKQKHEAEGFEVGNKLIEEYIKINNIQKRKTSDN</sequence>
<proteinExistence type="predicted"/>
<evidence type="ECO:0000313" key="1">
    <source>
        <dbReference type="EMBL" id="AXY77178.1"/>
    </source>
</evidence>
<protein>
    <submittedName>
        <fullName evidence="1">Uncharacterized protein</fullName>
    </submittedName>
</protein>